<dbReference type="AlphaFoldDB" id="A0AAW5JMN0"/>
<dbReference type="Proteomes" id="UP001204562">
    <property type="component" value="Unassembled WGS sequence"/>
</dbReference>
<dbReference type="GO" id="GO:0016791">
    <property type="term" value="F:phosphatase activity"/>
    <property type="evidence" value="ECO:0007669"/>
    <property type="project" value="TreeGrafter"/>
</dbReference>
<protein>
    <submittedName>
        <fullName evidence="1">Cof-type HAD-IIB family hydrolase</fullName>
    </submittedName>
</protein>
<dbReference type="Gene3D" id="3.40.50.1000">
    <property type="entry name" value="HAD superfamily/HAD-like"/>
    <property type="match status" value="1"/>
</dbReference>
<dbReference type="SFLD" id="SFLDG01140">
    <property type="entry name" value="C2.B:_Phosphomannomutase_and_P"/>
    <property type="match status" value="1"/>
</dbReference>
<organism evidence="1 2">
    <name type="scientific">Intestinimonas massiliensis</name>
    <name type="common">ex Afouda et al. 2020</name>
    <dbReference type="NCBI Taxonomy" id="1673721"/>
    <lineage>
        <taxon>Bacteria</taxon>
        <taxon>Bacillati</taxon>
        <taxon>Bacillota</taxon>
        <taxon>Clostridia</taxon>
        <taxon>Eubacteriales</taxon>
        <taxon>Intestinimonas</taxon>
    </lineage>
</organism>
<dbReference type="InterPro" id="IPR023214">
    <property type="entry name" value="HAD_sf"/>
</dbReference>
<name>A0AAW5JMN0_9FIRM</name>
<evidence type="ECO:0000313" key="2">
    <source>
        <dbReference type="Proteomes" id="UP001204562"/>
    </source>
</evidence>
<dbReference type="SFLD" id="SFLDS00003">
    <property type="entry name" value="Haloacid_Dehalogenase"/>
    <property type="match status" value="1"/>
</dbReference>
<proteinExistence type="predicted"/>
<sequence length="268" mass="29246">MQAVPRLLISDMDHTLLREDSSISRANLEAIARHVAGGGLFTVASGRAPAAIRAFPELLPYLNAPVIAGNGGLVCDLHTGEIFYRHPLTAGLERLVAELMERFPEMGAAVYSGLDGFYALRTNANIEDLMAREKRPALPATVETAERPWNKVLLTQTHAYMLEVEAFLRPRVEGLARIVFSEDTYLEILPLEVSKGAALKLLLERIGVPREQVVALGDAMNDLEMLQYAGTGVAVSNADPALRAAADFVVCSNEEDAVRACLERFFGR</sequence>
<dbReference type="NCBIfam" id="TIGR00099">
    <property type="entry name" value="Cof-subfamily"/>
    <property type="match status" value="1"/>
</dbReference>
<dbReference type="InterPro" id="IPR036412">
    <property type="entry name" value="HAD-like_sf"/>
</dbReference>
<evidence type="ECO:0000313" key="1">
    <source>
        <dbReference type="EMBL" id="MCQ4770077.1"/>
    </source>
</evidence>
<dbReference type="GO" id="GO:0000287">
    <property type="term" value="F:magnesium ion binding"/>
    <property type="evidence" value="ECO:0007669"/>
    <property type="project" value="TreeGrafter"/>
</dbReference>
<comment type="caution">
    <text evidence="1">The sequence shown here is derived from an EMBL/GenBank/DDBJ whole genome shotgun (WGS) entry which is preliminary data.</text>
</comment>
<dbReference type="SUPFAM" id="SSF56784">
    <property type="entry name" value="HAD-like"/>
    <property type="match status" value="1"/>
</dbReference>
<dbReference type="Gene3D" id="3.30.1240.10">
    <property type="match status" value="1"/>
</dbReference>
<dbReference type="Pfam" id="PF08282">
    <property type="entry name" value="Hydrolase_3"/>
    <property type="match status" value="1"/>
</dbReference>
<reference evidence="1" key="1">
    <citation type="submission" date="2022-06" db="EMBL/GenBank/DDBJ databases">
        <title>Isolation of gut microbiota from human fecal samples.</title>
        <authorList>
            <person name="Pamer E.G."/>
            <person name="Barat B."/>
            <person name="Waligurski E."/>
            <person name="Medina S."/>
            <person name="Paddock L."/>
            <person name="Mostad J."/>
        </authorList>
    </citation>
    <scope>NUCLEOTIDE SEQUENCE</scope>
    <source>
        <strain evidence="1">DFI.9.91</strain>
    </source>
</reference>
<dbReference type="PANTHER" id="PTHR10000">
    <property type="entry name" value="PHOSPHOSERINE PHOSPHATASE"/>
    <property type="match status" value="1"/>
</dbReference>
<dbReference type="NCBIfam" id="TIGR01484">
    <property type="entry name" value="HAD-SF-IIB"/>
    <property type="match status" value="1"/>
</dbReference>
<accession>A0AAW5JMN0</accession>
<dbReference type="EMBL" id="JANFYS010000010">
    <property type="protein sequence ID" value="MCQ4770077.1"/>
    <property type="molecule type" value="Genomic_DNA"/>
</dbReference>
<gene>
    <name evidence="1" type="ORF">NE579_06310</name>
</gene>
<dbReference type="GO" id="GO:0005829">
    <property type="term" value="C:cytosol"/>
    <property type="evidence" value="ECO:0007669"/>
    <property type="project" value="TreeGrafter"/>
</dbReference>
<keyword evidence="1" id="KW-0378">Hydrolase</keyword>
<dbReference type="CDD" id="cd07516">
    <property type="entry name" value="HAD_Pase"/>
    <property type="match status" value="1"/>
</dbReference>
<dbReference type="PANTHER" id="PTHR10000:SF8">
    <property type="entry name" value="HAD SUPERFAMILY HYDROLASE-LIKE, TYPE 3"/>
    <property type="match status" value="1"/>
</dbReference>
<dbReference type="InterPro" id="IPR000150">
    <property type="entry name" value="Cof"/>
</dbReference>
<dbReference type="InterPro" id="IPR006379">
    <property type="entry name" value="HAD-SF_hydro_IIB"/>
</dbReference>